<dbReference type="Pfam" id="PF01370">
    <property type="entry name" value="Epimerase"/>
    <property type="match status" value="1"/>
</dbReference>
<organism evidence="4">
    <name type="scientific">hydrothermal vent metagenome</name>
    <dbReference type="NCBI Taxonomy" id="652676"/>
    <lineage>
        <taxon>unclassified sequences</taxon>
        <taxon>metagenomes</taxon>
        <taxon>ecological metagenomes</taxon>
    </lineage>
</organism>
<keyword evidence="1" id="KW-1133">Transmembrane helix</keyword>
<feature type="transmembrane region" description="Helical" evidence="1">
    <location>
        <begin position="140"/>
        <end position="163"/>
    </location>
</feature>
<keyword evidence="1" id="KW-0812">Transmembrane</keyword>
<dbReference type="SUPFAM" id="SSF51735">
    <property type="entry name" value="NAD(P)-binding Rossmann-fold domains"/>
    <property type="match status" value="1"/>
</dbReference>
<dbReference type="InterPro" id="IPR013549">
    <property type="entry name" value="DUF1731"/>
</dbReference>
<feature type="domain" description="NAD-dependent epimerase/dehydratase" evidence="2">
    <location>
        <begin position="187"/>
        <end position="399"/>
    </location>
</feature>
<evidence type="ECO:0000256" key="1">
    <source>
        <dbReference type="SAM" id="Phobius"/>
    </source>
</evidence>
<feature type="transmembrane region" description="Helical" evidence="1">
    <location>
        <begin position="45"/>
        <end position="62"/>
    </location>
</feature>
<protein>
    <submittedName>
        <fullName evidence="4">Sugar nucleotide epimerase</fullName>
    </submittedName>
</protein>
<accession>A0A3B0XX13</accession>
<evidence type="ECO:0000259" key="3">
    <source>
        <dbReference type="Pfam" id="PF08338"/>
    </source>
</evidence>
<evidence type="ECO:0000313" key="4">
    <source>
        <dbReference type="EMBL" id="VAW60764.1"/>
    </source>
</evidence>
<name>A0A3B0XX13_9ZZZZ</name>
<dbReference type="InterPro" id="IPR001509">
    <property type="entry name" value="Epimerase_deHydtase"/>
</dbReference>
<dbReference type="PANTHER" id="PTHR11092:SF0">
    <property type="entry name" value="EPIMERASE FAMILY PROTEIN SDR39U1"/>
    <property type="match status" value="1"/>
</dbReference>
<dbReference type="AlphaFoldDB" id="A0A3B0XX13"/>
<reference evidence="4" key="1">
    <citation type="submission" date="2018-06" db="EMBL/GenBank/DDBJ databases">
        <authorList>
            <person name="Zhirakovskaya E."/>
        </authorList>
    </citation>
    <scope>NUCLEOTIDE SEQUENCE</scope>
</reference>
<sequence>MNTHLLALELMAAQGILGAFDTLYHHELTEALPQRSTARLELSIHSIRALIYSVMFIGLSAWQWNGSWVLILMGLFGIEIVLTLWDFVIEDRTRLLPATERVTHTILAINGGAFIALLAINAPEWLAEPSGLVWEPYGFLSFFLFLCGIGVGLSGMRDGFAVFQMGKNIRRDKQLAAISFSDNAESVLVTGATGFIGQKLVAALLADGQQVSVLTRNLKKAAWMFDGQVRCISNMSDLPAKQKIDVIINLAGARILGWRWSKRRKRVLRSSRIGLTESVVQWIAQAEHKPRLLVSASAIGYYGIQALGDDTVLTEDSPSSSIFMSQLCQDWEGAAQAAAEYGVQVKCMRFGLVLGHQGALPMMMLPIKLGLGGPLGTGRQWLSWIHVYDLLRGIAHLWQLDGQSDGQSDEQQADVEVYNFTAPEAVMQKQFSEIAGQVIRRPSAFSTPGKPMRIALGEQSDLLLEGQRVEPGKLKAEGFEFMYPDVRSALQSLY</sequence>
<dbReference type="Pfam" id="PF08338">
    <property type="entry name" value="DUF1731"/>
    <property type="match status" value="1"/>
</dbReference>
<feature type="domain" description="DUF1731" evidence="3">
    <location>
        <begin position="448"/>
        <end position="493"/>
    </location>
</feature>
<dbReference type="InterPro" id="IPR010099">
    <property type="entry name" value="SDR39U1"/>
</dbReference>
<feature type="transmembrane region" description="Helical" evidence="1">
    <location>
        <begin position="101"/>
        <end position="120"/>
    </location>
</feature>
<dbReference type="Gene3D" id="3.40.50.720">
    <property type="entry name" value="NAD(P)-binding Rossmann-like Domain"/>
    <property type="match status" value="1"/>
</dbReference>
<dbReference type="InterPro" id="IPR036291">
    <property type="entry name" value="NAD(P)-bd_dom_sf"/>
</dbReference>
<dbReference type="EMBL" id="UOFJ01000014">
    <property type="protein sequence ID" value="VAW60764.1"/>
    <property type="molecule type" value="Genomic_DNA"/>
</dbReference>
<gene>
    <name evidence="4" type="ORF">MNBD_GAMMA10-568</name>
</gene>
<dbReference type="PANTHER" id="PTHR11092">
    <property type="entry name" value="SUGAR NUCLEOTIDE EPIMERASE RELATED"/>
    <property type="match status" value="1"/>
</dbReference>
<feature type="transmembrane region" description="Helical" evidence="1">
    <location>
        <begin position="68"/>
        <end position="89"/>
    </location>
</feature>
<proteinExistence type="predicted"/>
<evidence type="ECO:0000259" key="2">
    <source>
        <dbReference type="Pfam" id="PF01370"/>
    </source>
</evidence>
<keyword evidence="1" id="KW-0472">Membrane</keyword>
<dbReference type="NCBIfam" id="TIGR01777">
    <property type="entry name" value="yfcH"/>
    <property type="match status" value="1"/>
</dbReference>